<dbReference type="PANTHER" id="PTHR23513:SF11">
    <property type="entry name" value="STAPHYLOFERRIN A TRANSPORTER"/>
    <property type="match status" value="1"/>
</dbReference>
<protein>
    <submittedName>
        <fullName evidence="8">Putative MFS family arabinose efflux permease</fullName>
    </submittedName>
</protein>
<evidence type="ECO:0000256" key="3">
    <source>
        <dbReference type="ARBA" id="ARBA00022692"/>
    </source>
</evidence>
<feature type="compositionally biased region" description="Basic and acidic residues" evidence="6">
    <location>
        <begin position="404"/>
        <end position="413"/>
    </location>
</feature>
<dbReference type="GO" id="GO:0005886">
    <property type="term" value="C:plasma membrane"/>
    <property type="evidence" value="ECO:0007669"/>
    <property type="project" value="UniProtKB-SubCell"/>
</dbReference>
<dbReference type="InterPro" id="IPR036259">
    <property type="entry name" value="MFS_trans_sf"/>
</dbReference>
<evidence type="ECO:0000256" key="4">
    <source>
        <dbReference type="ARBA" id="ARBA00022989"/>
    </source>
</evidence>
<feature type="transmembrane region" description="Helical" evidence="7">
    <location>
        <begin position="347"/>
        <end position="369"/>
    </location>
</feature>
<dbReference type="EMBL" id="QTUC01000001">
    <property type="protein sequence ID" value="REF35984.1"/>
    <property type="molecule type" value="Genomic_DNA"/>
</dbReference>
<dbReference type="Proteomes" id="UP000256485">
    <property type="component" value="Unassembled WGS sequence"/>
</dbReference>
<keyword evidence="4 7" id="KW-1133">Transmembrane helix</keyword>
<dbReference type="Gene3D" id="1.20.1250.20">
    <property type="entry name" value="MFS general substrate transporter like domains"/>
    <property type="match status" value="1"/>
</dbReference>
<feature type="transmembrane region" description="Helical" evidence="7">
    <location>
        <begin position="260"/>
        <end position="280"/>
    </location>
</feature>
<keyword evidence="3 7" id="KW-0812">Transmembrane</keyword>
<feature type="transmembrane region" description="Helical" evidence="7">
    <location>
        <begin position="312"/>
        <end position="335"/>
    </location>
</feature>
<dbReference type="GO" id="GO:0022857">
    <property type="term" value="F:transmembrane transporter activity"/>
    <property type="evidence" value="ECO:0007669"/>
    <property type="project" value="InterPro"/>
</dbReference>
<feature type="transmembrane region" description="Helical" evidence="7">
    <location>
        <begin position="47"/>
        <end position="69"/>
    </location>
</feature>
<accession>A0A3D9VCT8</accession>
<keyword evidence="5 7" id="KW-0472">Membrane</keyword>
<evidence type="ECO:0000313" key="9">
    <source>
        <dbReference type="Proteomes" id="UP000256485"/>
    </source>
</evidence>
<reference evidence="8 9" key="1">
    <citation type="submission" date="2018-08" db="EMBL/GenBank/DDBJ databases">
        <title>Sequencing the genomes of 1000 actinobacteria strains.</title>
        <authorList>
            <person name="Klenk H.-P."/>
        </authorList>
    </citation>
    <scope>NUCLEOTIDE SEQUENCE [LARGE SCALE GENOMIC DNA]</scope>
    <source>
        <strain evidence="8 9">DSM 22891</strain>
    </source>
</reference>
<dbReference type="CDD" id="cd06173">
    <property type="entry name" value="MFS_MefA_like"/>
    <property type="match status" value="1"/>
</dbReference>
<comment type="subcellular location">
    <subcellularLocation>
        <location evidence="1">Cell membrane</location>
        <topology evidence="1">Multi-pass membrane protein</topology>
    </subcellularLocation>
</comment>
<feature type="transmembrane region" description="Helical" evidence="7">
    <location>
        <begin position="12"/>
        <end position="35"/>
    </location>
</feature>
<sequence length="447" mass="46005">MVRAGRTLYTDVRFVGYIAARALSFIGDNIWWIAIAWSAAKLGDPRLAGLVLAAPGVARAVFMLVGGVVADLRGARRVMLLFDLLAGVAALVAAVLTLSGSPPSAELLLAVGLVFGTIEAFYLPAANSYLAALLPRERLARGTAVRQFVRSASEAVGLAAGGVLVAVGGFALAAVMNSASFLVCFAILVMVRPRYPIGQQQASTGVGRAFIDGLRYVASNTLIRSLAILTLVLNMVVVPVETIGLSLRSEQVGWGASGLGLVRGCLAAGLIVGGLIGTVLPTPTRPARALALWLVAALPGLVAFALGRDLVLASVGVGAYAVCFGASNTILAGLLMTRTRSDVLGRVQSVVTVVSTAMTPVGIAVFGWFVDATSLDIVGAGCVVLVAATVAWMLASPALRRAEQEDAEAERSLEPASNHQSGRYPTVSSGPRAGFGTNAAVQDRPSS</sequence>
<dbReference type="SUPFAM" id="SSF103473">
    <property type="entry name" value="MFS general substrate transporter"/>
    <property type="match status" value="1"/>
</dbReference>
<dbReference type="InterPro" id="IPR011701">
    <property type="entry name" value="MFS"/>
</dbReference>
<evidence type="ECO:0000256" key="2">
    <source>
        <dbReference type="ARBA" id="ARBA00022475"/>
    </source>
</evidence>
<organism evidence="8 9">
    <name type="scientific">Thermasporomyces composti</name>
    <dbReference type="NCBI Taxonomy" id="696763"/>
    <lineage>
        <taxon>Bacteria</taxon>
        <taxon>Bacillati</taxon>
        <taxon>Actinomycetota</taxon>
        <taxon>Actinomycetes</taxon>
        <taxon>Propionibacteriales</taxon>
        <taxon>Nocardioidaceae</taxon>
        <taxon>Thermasporomyces</taxon>
    </lineage>
</organism>
<feature type="transmembrane region" description="Helical" evidence="7">
    <location>
        <begin position="107"/>
        <end position="134"/>
    </location>
</feature>
<name>A0A3D9VCT8_THECX</name>
<dbReference type="AlphaFoldDB" id="A0A3D9VCT8"/>
<dbReference type="OrthoDB" id="3613552at2"/>
<feature type="transmembrane region" description="Helical" evidence="7">
    <location>
        <begin position="179"/>
        <end position="195"/>
    </location>
</feature>
<comment type="caution">
    <text evidence="8">The sequence shown here is derived from an EMBL/GenBank/DDBJ whole genome shotgun (WGS) entry which is preliminary data.</text>
</comment>
<dbReference type="Pfam" id="PF07690">
    <property type="entry name" value="MFS_1"/>
    <property type="match status" value="1"/>
</dbReference>
<feature type="transmembrane region" description="Helical" evidence="7">
    <location>
        <begin position="375"/>
        <end position="395"/>
    </location>
</feature>
<feature type="region of interest" description="Disordered" evidence="6">
    <location>
        <begin position="404"/>
        <end position="447"/>
    </location>
</feature>
<feature type="compositionally biased region" description="Polar residues" evidence="6">
    <location>
        <begin position="415"/>
        <end position="429"/>
    </location>
</feature>
<proteinExistence type="predicted"/>
<evidence type="ECO:0000256" key="1">
    <source>
        <dbReference type="ARBA" id="ARBA00004651"/>
    </source>
</evidence>
<feature type="transmembrane region" description="Helical" evidence="7">
    <location>
        <begin position="216"/>
        <end position="240"/>
    </location>
</feature>
<keyword evidence="9" id="KW-1185">Reference proteome</keyword>
<evidence type="ECO:0000256" key="5">
    <source>
        <dbReference type="ARBA" id="ARBA00023136"/>
    </source>
</evidence>
<feature type="transmembrane region" description="Helical" evidence="7">
    <location>
        <begin position="287"/>
        <end position="306"/>
    </location>
</feature>
<feature type="transmembrane region" description="Helical" evidence="7">
    <location>
        <begin position="81"/>
        <end position="101"/>
    </location>
</feature>
<evidence type="ECO:0000313" key="8">
    <source>
        <dbReference type="EMBL" id="REF35984.1"/>
    </source>
</evidence>
<keyword evidence="2" id="KW-1003">Cell membrane</keyword>
<dbReference type="PANTHER" id="PTHR23513">
    <property type="entry name" value="INTEGRAL MEMBRANE EFFLUX PROTEIN-RELATED"/>
    <property type="match status" value="1"/>
</dbReference>
<dbReference type="RefSeq" id="WP_115849678.1">
    <property type="nucleotide sequence ID" value="NZ_QTUC01000001.1"/>
</dbReference>
<feature type="transmembrane region" description="Helical" evidence="7">
    <location>
        <begin position="155"/>
        <end position="173"/>
    </location>
</feature>
<evidence type="ECO:0000256" key="7">
    <source>
        <dbReference type="SAM" id="Phobius"/>
    </source>
</evidence>
<gene>
    <name evidence="8" type="ORF">DFJ64_1378</name>
</gene>
<evidence type="ECO:0000256" key="6">
    <source>
        <dbReference type="SAM" id="MobiDB-lite"/>
    </source>
</evidence>